<evidence type="ECO:0008006" key="11">
    <source>
        <dbReference type="Google" id="ProtNLM"/>
    </source>
</evidence>
<dbReference type="Pfam" id="PF00107">
    <property type="entry name" value="ADH_zinc_N"/>
    <property type="match status" value="1"/>
</dbReference>
<dbReference type="OrthoDB" id="3941538at2759"/>
<dbReference type="EMBL" id="JH659353">
    <property type="protein sequence ID" value="EXK27036.1"/>
    <property type="molecule type" value="Genomic_DNA"/>
</dbReference>
<evidence type="ECO:0000259" key="8">
    <source>
        <dbReference type="Pfam" id="PF00107"/>
    </source>
</evidence>
<evidence type="ECO:0000256" key="7">
    <source>
        <dbReference type="RuleBase" id="RU361277"/>
    </source>
</evidence>
<reference evidence="10" key="2">
    <citation type="submission" date="2012-05" db="EMBL/GenBank/DDBJ databases">
        <title>Annotation of the Genome Sequence of Fusarium oxysporum f. sp. melonis 26406.</title>
        <authorList>
            <consortium name="The Broad Institute Genomics Platform"/>
            <person name="Ma L.-J."/>
            <person name="Corby-Kistler H."/>
            <person name="Broz K."/>
            <person name="Gale L.R."/>
            <person name="Jonkers W."/>
            <person name="O'Donnell K."/>
            <person name="Ploetz R."/>
            <person name="Steinberg C."/>
            <person name="Schwartz D.C."/>
            <person name="VanEtten H."/>
            <person name="Zhou S."/>
            <person name="Young S.K."/>
            <person name="Zeng Q."/>
            <person name="Gargeya S."/>
            <person name="Fitzgerald M."/>
            <person name="Abouelleil A."/>
            <person name="Alvarado L."/>
            <person name="Chapman S.B."/>
            <person name="Gainer-Dewar J."/>
            <person name="Goldberg J."/>
            <person name="Griggs A."/>
            <person name="Gujja S."/>
            <person name="Hansen M."/>
            <person name="Howarth C."/>
            <person name="Imamovic A."/>
            <person name="Ireland A."/>
            <person name="Larimer J."/>
            <person name="McCowan C."/>
            <person name="Murphy C."/>
            <person name="Pearson M."/>
            <person name="Poon T.W."/>
            <person name="Priest M."/>
            <person name="Roberts A."/>
            <person name="Saif S."/>
            <person name="Shea T."/>
            <person name="Sykes S."/>
            <person name="Wortman J."/>
            <person name="Nusbaum C."/>
            <person name="Birren B."/>
        </authorList>
    </citation>
    <scope>NUCLEOTIDE SEQUENCE</scope>
    <source>
        <strain evidence="10">26406</strain>
    </source>
</reference>
<evidence type="ECO:0000256" key="6">
    <source>
        <dbReference type="ARBA" id="ARBA00023027"/>
    </source>
</evidence>
<dbReference type="SUPFAM" id="SSF50129">
    <property type="entry name" value="GroES-like"/>
    <property type="match status" value="1"/>
</dbReference>
<keyword evidence="6" id="KW-0520">NAD</keyword>
<proteinExistence type="inferred from homology"/>
<dbReference type="InterPro" id="IPR013149">
    <property type="entry name" value="ADH-like_C"/>
</dbReference>
<keyword evidence="4 7" id="KW-0862">Zinc</keyword>
<evidence type="ECO:0000256" key="3">
    <source>
        <dbReference type="ARBA" id="ARBA00022723"/>
    </source>
</evidence>
<dbReference type="PANTHER" id="PTHR42813:SF3">
    <property type="entry name" value="GLUTATHIONE-INDEPENDENT FORMALDEHYDE DEHYDROGENASE"/>
    <property type="match status" value="1"/>
</dbReference>
<name>X0A199_FUSOX</name>
<comment type="similarity">
    <text evidence="2 7">Belongs to the zinc-containing alcohol dehydrogenase family.</text>
</comment>
<dbReference type="VEuPathDB" id="FungiDB:FOMG_16474"/>
<gene>
    <name evidence="10" type="ORF">FOMG_16474</name>
</gene>
<feature type="domain" description="Alcohol dehydrogenase-like C-terminal" evidence="8">
    <location>
        <begin position="185"/>
        <end position="323"/>
    </location>
</feature>
<dbReference type="Pfam" id="PF08240">
    <property type="entry name" value="ADH_N"/>
    <property type="match status" value="1"/>
</dbReference>
<evidence type="ECO:0000256" key="1">
    <source>
        <dbReference type="ARBA" id="ARBA00001947"/>
    </source>
</evidence>
<dbReference type="SUPFAM" id="SSF51735">
    <property type="entry name" value="NAD(P)-binding Rossmann-fold domains"/>
    <property type="match status" value="1"/>
</dbReference>
<evidence type="ECO:0000256" key="2">
    <source>
        <dbReference type="ARBA" id="ARBA00008072"/>
    </source>
</evidence>
<comment type="cofactor">
    <cofactor evidence="1 7">
        <name>Zn(2+)</name>
        <dbReference type="ChEBI" id="CHEBI:29105"/>
    </cofactor>
</comment>
<dbReference type="InterPro" id="IPR036291">
    <property type="entry name" value="NAD(P)-bd_dom_sf"/>
</dbReference>
<dbReference type="Gene3D" id="3.40.50.720">
    <property type="entry name" value="NAD(P)-binding Rossmann-like Domain"/>
    <property type="match status" value="1"/>
</dbReference>
<dbReference type="Proteomes" id="UP000030703">
    <property type="component" value="Unassembled WGS sequence"/>
</dbReference>
<dbReference type="Gene3D" id="3.90.180.10">
    <property type="entry name" value="Medium-chain alcohol dehydrogenases, catalytic domain"/>
    <property type="match status" value="1"/>
</dbReference>
<evidence type="ECO:0000313" key="10">
    <source>
        <dbReference type="EMBL" id="EXK27036.1"/>
    </source>
</evidence>
<dbReference type="PROSITE" id="PS00059">
    <property type="entry name" value="ADH_ZINC"/>
    <property type="match status" value="1"/>
</dbReference>
<dbReference type="PANTHER" id="PTHR42813">
    <property type="entry name" value="ZINC-TYPE ALCOHOL DEHYDROGENASE-LIKE"/>
    <property type="match status" value="1"/>
</dbReference>
<dbReference type="AlphaFoldDB" id="X0A199"/>
<evidence type="ECO:0000256" key="5">
    <source>
        <dbReference type="ARBA" id="ARBA00023002"/>
    </source>
</evidence>
<dbReference type="InterPro" id="IPR013154">
    <property type="entry name" value="ADH-like_N"/>
</dbReference>
<dbReference type="GO" id="GO:0008270">
    <property type="term" value="F:zinc ion binding"/>
    <property type="evidence" value="ECO:0007669"/>
    <property type="project" value="InterPro"/>
</dbReference>
<accession>X0A199</accession>
<evidence type="ECO:0000259" key="9">
    <source>
        <dbReference type="Pfam" id="PF08240"/>
    </source>
</evidence>
<protein>
    <recommendedName>
        <fullName evidence="11">GroES-like protein</fullName>
    </recommendedName>
</protein>
<keyword evidence="3 7" id="KW-0479">Metal-binding</keyword>
<keyword evidence="5" id="KW-0560">Oxidoreductase</keyword>
<dbReference type="InterPro" id="IPR002328">
    <property type="entry name" value="ADH_Zn_CS"/>
</dbReference>
<dbReference type="GO" id="GO:0016491">
    <property type="term" value="F:oxidoreductase activity"/>
    <property type="evidence" value="ECO:0007669"/>
    <property type="project" value="UniProtKB-KW"/>
</dbReference>
<feature type="domain" description="Alcohol dehydrogenase-like N-terminal" evidence="9">
    <location>
        <begin position="30"/>
        <end position="139"/>
    </location>
</feature>
<sequence>MVTMRAVAQLGVALNVSVIDVPVPKILNGTDVIVKLNATAICGSDLHSYHVASGSEDLPFLYGHEAIGVVTEIGDAVQYLNVGDYVVIPDNLDNGHFTVEPHTYYPPLGFGGLSDGSVLPGLQTEYTRIQFADNSLIPIPVNSSANITTLIDYLFISDIFSTAWQGVTWSGFEPGDSVAVFGAGPVGLLAAYSAILRGASQVYSIDRVQSRLDLAESIGAIPINFGDSDPVEQILAHEPEGVRRSVDAVGFEGIHANGTVDAGIVLRQAVNITTQRGGIGVIGLYNSSLSDFGIGAVFEKALRVQGGVVLPLQGVAQELVPLVASGKAKPSFVVSSIIDLEEAPEYYSRFNRHEETKVVIRL</sequence>
<reference evidence="10" key="1">
    <citation type="submission" date="2012-04" db="EMBL/GenBank/DDBJ databases">
        <title>The Genome Sequence of Fusarium oxysporum melonis.</title>
        <authorList>
            <consortium name="The Broad Institute Genome Sequencing Platform"/>
            <person name="Ma L.-J."/>
            <person name="Gale L.R."/>
            <person name="Schwartz D.C."/>
            <person name="Zhou S."/>
            <person name="Corby-Kistler H."/>
            <person name="Young S.K."/>
            <person name="Zeng Q."/>
            <person name="Gargeya S."/>
            <person name="Fitzgerald M."/>
            <person name="Haas B."/>
            <person name="Abouelleil A."/>
            <person name="Alvarado L."/>
            <person name="Arachchi H.M."/>
            <person name="Berlin A."/>
            <person name="Brown A."/>
            <person name="Chapman S.B."/>
            <person name="Chen Z."/>
            <person name="Dunbar C."/>
            <person name="Freedman E."/>
            <person name="Gearin G."/>
            <person name="Goldberg J."/>
            <person name="Griggs A."/>
            <person name="Gujja S."/>
            <person name="Heiman D."/>
            <person name="Howarth C."/>
            <person name="Larson L."/>
            <person name="Lui A."/>
            <person name="MacDonald P.J.P."/>
            <person name="Montmayeur A."/>
            <person name="Murphy C."/>
            <person name="Neiman D."/>
            <person name="Pearson M."/>
            <person name="Priest M."/>
            <person name="Roberts A."/>
            <person name="Saif S."/>
            <person name="Shea T."/>
            <person name="Shenoy N."/>
            <person name="Sisk P."/>
            <person name="Stolte C."/>
            <person name="Sykes S."/>
            <person name="Wortman J."/>
            <person name="Nusbaum C."/>
            <person name="Birren B."/>
        </authorList>
    </citation>
    <scope>NUCLEOTIDE SEQUENCE</scope>
    <source>
        <strain evidence="10">26406</strain>
    </source>
</reference>
<organism evidence="10">
    <name type="scientific">Fusarium oxysporum f. sp. melonis 26406</name>
    <dbReference type="NCBI Taxonomy" id="1089452"/>
    <lineage>
        <taxon>Eukaryota</taxon>
        <taxon>Fungi</taxon>
        <taxon>Dikarya</taxon>
        <taxon>Ascomycota</taxon>
        <taxon>Pezizomycotina</taxon>
        <taxon>Sordariomycetes</taxon>
        <taxon>Hypocreomycetidae</taxon>
        <taxon>Hypocreales</taxon>
        <taxon>Nectriaceae</taxon>
        <taxon>Fusarium</taxon>
        <taxon>Fusarium oxysporum species complex</taxon>
    </lineage>
</organism>
<dbReference type="InterPro" id="IPR011032">
    <property type="entry name" value="GroES-like_sf"/>
</dbReference>
<dbReference type="HOGENOM" id="CLU_026673_11_3_1"/>
<evidence type="ECO:0000256" key="4">
    <source>
        <dbReference type="ARBA" id="ARBA00022833"/>
    </source>
</evidence>